<feature type="signal peptide" evidence="1">
    <location>
        <begin position="1"/>
        <end position="23"/>
    </location>
</feature>
<organism evidence="2 3">
    <name type="scientific">Bradyrhizobium erythrophlei</name>
    <dbReference type="NCBI Taxonomy" id="1437360"/>
    <lineage>
        <taxon>Bacteria</taxon>
        <taxon>Pseudomonadati</taxon>
        <taxon>Pseudomonadota</taxon>
        <taxon>Alphaproteobacteria</taxon>
        <taxon>Hyphomicrobiales</taxon>
        <taxon>Nitrobacteraceae</taxon>
        <taxon>Bradyrhizobium</taxon>
    </lineage>
</organism>
<dbReference type="Proteomes" id="UP000190675">
    <property type="component" value="Chromosome I"/>
</dbReference>
<evidence type="ECO:0000256" key="1">
    <source>
        <dbReference type="SAM" id="SignalP"/>
    </source>
</evidence>
<dbReference type="AlphaFoldDB" id="A0A1M5IU01"/>
<dbReference type="RefSeq" id="WP_079565645.1">
    <property type="nucleotide sequence ID" value="NZ_LT670818.1"/>
</dbReference>
<dbReference type="EMBL" id="LT670818">
    <property type="protein sequence ID" value="SHG31440.1"/>
    <property type="molecule type" value="Genomic_DNA"/>
</dbReference>
<evidence type="ECO:0000313" key="3">
    <source>
        <dbReference type="Proteomes" id="UP000190675"/>
    </source>
</evidence>
<dbReference type="OrthoDB" id="8139376at2"/>
<feature type="chain" id="PRO_5012409333" evidence="1">
    <location>
        <begin position="24"/>
        <end position="123"/>
    </location>
</feature>
<evidence type="ECO:0000313" key="2">
    <source>
        <dbReference type="EMBL" id="SHG31440.1"/>
    </source>
</evidence>
<keyword evidence="1" id="KW-0732">Signal</keyword>
<accession>A0A1M5IU01</accession>
<protein>
    <submittedName>
        <fullName evidence="2">Uncharacterized protein</fullName>
    </submittedName>
</protein>
<proteinExistence type="predicted"/>
<name>A0A1M5IU01_9BRAD</name>
<gene>
    <name evidence="2" type="ORF">SAMN05444169_1782</name>
</gene>
<sequence>MKSLSAPKSLASTALLLISAAVAPLAPAGAQQWTPGDVPRAPFTATLSNNTPLVFGMDVSDASRALGEPLGYVSGRAGNEIYLAIRNLGGSGLLNHHDRLFLQFRKGRLAGWKGDWGHNWMWQ</sequence>
<reference evidence="2 3" key="1">
    <citation type="submission" date="2016-11" db="EMBL/GenBank/DDBJ databases">
        <authorList>
            <person name="Jaros S."/>
            <person name="Januszkiewicz K."/>
            <person name="Wedrychowicz H."/>
        </authorList>
    </citation>
    <scope>NUCLEOTIDE SEQUENCE [LARGE SCALE GENOMIC DNA]</scope>
    <source>
        <strain evidence="2 3">GAS242</strain>
    </source>
</reference>